<accession>A0ABZ3ED08</accession>
<gene>
    <name evidence="3" type="ORF">QQM35_09675</name>
</gene>
<feature type="chain" id="PRO_5045388919" evidence="1">
    <location>
        <begin position="30"/>
        <end position="405"/>
    </location>
</feature>
<name>A0ABZ3ED08_9STAP</name>
<dbReference type="Proteomes" id="UP001436297">
    <property type="component" value="Chromosome"/>
</dbReference>
<keyword evidence="1" id="KW-0732">Signal</keyword>
<organism evidence="3 4">
    <name type="scientific">Staphylococcus hsinchuensis</name>
    <dbReference type="NCBI Taxonomy" id="3051183"/>
    <lineage>
        <taxon>Bacteria</taxon>
        <taxon>Bacillati</taxon>
        <taxon>Bacillota</taxon>
        <taxon>Bacilli</taxon>
        <taxon>Bacillales</taxon>
        <taxon>Staphylococcaceae</taxon>
        <taxon>Staphylococcus</taxon>
    </lineage>
</organism>
<dbReference type="InterPro" id="IPR027372">
    <property type="entry name" value="Phytase-like_dom"/>
</dbReference>
<evidence type="ECO:0000313" key="4">
    <source>
        <dbReference type="Proteomes" id="UP001436297"/>
    </source>
</evidence>
<dbReference type="PANTHER" id="PTHR37957:SF1">
    <property type="entry name" value="PHYTASE-LIKE DOMAIN-CONTAINING PROTEIN"/>
    <property type="match status" value="1"/>
</dbReference>
<evidence type="ECO:0000313" key="3">
    <source>
        <dbReference type="EMBL" id="XAF70330.1"/>
    </source>
</evidence>
<reference evidence="3 4" key="1">
    <citation type="journal article" date="2024" name="Pathogens">
        <title>Staphylococcus hsinchuensis sp. nov., Isolated from Soymilk.</title>
        <authorList>
            <person name="Wang Y.T."/>
            <person name="Lin Y.C."/>
            <person name="Hsieh Y.H."/>
            <person name="Lin Y.T."/>
            <person name="Hamada M."/>
            <person name="Chen C.C."/>
            <person name="Liou J.S."/>
            <person name="Lee A.Y."/>
            <person name="Zhang W.L."/>
            <person name="Chen Y.T."/>
            <person name="Huang C.H."/>
        </authorList>
    </citation>
    <scope>NUCLEOTIDE SEQUENCE [LARGE SCALE GENOMIC DNA]</scope>
    <source>
        <strain evidence="3 4">H164</strain>
    </source>
</reference>
<dbReference type="SUPFAM" id="SSF75011">
    <property type="entry name" value="3-carboxy-cis,cis-mucoante lactonizing enzyme"/>
    <property type="match status" value="1"/>
</dbReference>
<keyword evidence="4" id="KW-1185">Reference proteome</keyword>
<feature type="domain" description="Phytase-like" evidence="2">
    <location>
        <begin position="72"/>
        <end position="387"/>
    </location>
</feature>
<protein>
    <submittedName>
        <fullName evidence="3">Esterase-like activity of phytase family protein</fullName>
    </submittedName>
</protein>
<proteinExistence type="predicted"/>
<evidence type="ECO:0000259" key="2">
    <source>
        <dbReference type="Pfam" id="PF13449"/>
    </source>
</evidence>
<feature type="signal peptide" evidence="1">
    <location>
        <begin position="1"/>
        <end position="29"/>
    </location>
</feature>
<dbReference type="RefSeq" id="WP_251519884.1">
    <property type="nucleotide sequence ID" value="NZ_CP128355.1"/>
</dbReference>
<dbReference type="EMBL" id="CP128355">
    <property type="protein sequence ID" value="XAF70330.1"/>
    <property type="molecule type" value="Genomic_DNA"/>
</dbReference>
<dbReference type="PANTHER" id="PTHR37957">
    <property type="entry name" value="BLR7070 PROTEIN"/>
    <property type="match status" value="1"/>
</dbReference>
<evidence type="ECO:0000256" key="1">
    <source>
        <dbReference type="SAM" id="SignalP"/>
    </source>
</evidence>
<sequence>MKKFNKVILTSIATVGTLGVLGTGSVAFASGMNAPAQSNGSQHQQSQDTRTVGSLKFLGSQSLPQNTTYKGTKVGGLSGITYNPKNNKWLAISDDRSEYNPARFYGLKLNYNQNGFKKVNFKDVETLKQPNGKNYVSKDKYDSKSDDTVVDPESIRFDPLNNNEILYTSEGDRTLGINPFIRKASLNGQYKSDIPVKDTVKMDDKEQKGFRNNQAIEGSTFSADGKTIWTALEGPLKQDDEEPTPEKGALSRITQYDRQGNVLSEVAYPLDPIPATPGKGKFALNGVTEMLAINDHQFLTLERASVQSADGVFHNYIRVYKIDVNQGTDVKNMASLKGQNVQPVKKECLLNLNDDNFKKIDNVEGITFGKKLPNGHDSIVLVADDNFNKEQQTQFLAYEVQPESK</sequence>
<dbReference type="Pfam" id="PF13449">
    <property type="entry name" value="Phytase-like"/>
    <property type="match status" value="1"/>
</dbReference>